<reference evidence="1" key="1">
    <citation type="journal article" date="2020" name="Nature">
        <title>Giant virus diversity and host interactions through global metagenomics.</title>
        <authorList>
            <person name="Schulz F."/>
            <person name="Roux S."/>
            <person name="Paez-Espino D."/>
            <person name="Jungbluth S."/>
            <person name="Walsh D.A."/>
            <person name="Denef V.J."/>
            <person name="McMahon K.D."/>
            <person name="Konstantinidis K.T."/>
            <person name="Eloe-Fadrosh E.A."/>
            <person name="Kyrpides N.C."/>
            <person name="Woyke T."/>
        </authorList>
    </citation>
    <scope>NUCLEOTIDE SEQUENCE</scope>
    <source>
        <strain evidence="1">GVMAG-M-3300020192-26</strain>
    </source>
</reference>
<dbReference type="AlphaFoldDB" id="A0A6C0C9V7"/>
<organism evidence="1">
    <name type="scientific">viral metagenome</name>
    <dbReference type="NCBI Taxonomy" id="1070528"/>
    <lineage>
        <taxon>unclassified sequences</taxon>
        <taxon>metagenomes</taxon>
        <taxon>organismal metagenomes</taxon>
    </lineage>
</organism>
<sequence>MTCKSPANTILYGNIAFNVNNTLNITYKIWGL</sequence>
<proteinExistence type="predicted"/>
<dbReference type="EMBL" id="MN739375">
    <property type="protein sequence ID" value="QHT01526.1"/>
    <property type="molecule type" value="Genomic_DNA"/>
</dbReference>
<name>A0A6C0C9V7_9ZZZZ</name>
<evidence type="ECO:0000313" key="1">
    <source>
        <dbReference type="EMBL" id="QHT01526.1"/>
    </source>
</evidence>
<accession>A0A6C0C9V7</accession>
<protein>
    <submittedName>
        <fullName evidence="1">Uncharacterized protein</fullName>
    </submittedName>
</protein>